<evidence type="ECO:0000256" key="2">
    <source>
        <dbReference type="ARBA" id="ARBA00011738"/>
    </source>
</evidence>
<protein>
    <recommendedName>
        <fullName evidence="3 8">Superoxide dismutase</fullName>
        <ecNumber evidence="3 8">1.15.1.1</ecNumber>
    </recommendedName>
</protein>
<evidence type="ECO:0000256" key="8">
    <source>
        <dbReference type="RuleBase" id="RU000414"/>
    </source>
</evidence>
<evidence type="ECO:0000259" key="9">
    <source>
        <dbReference type="Pfam" id="PF00081"/>
    </source>
</evidence>
<feature type="binding site" evidence="7">
    <location>
        <position position="155"/>
    </location>
    <ligand>
        <name>Mn(2+)</name>
        <dbReference type="ChEBI" id="CHEBI:29035"/>
    </ligand>
</feature>
<dbReference type="InterPro" id="IPR036314">
    <property type="entry name" value="SOD_C_sf"/>
</dbReference>
<dbReference type="Gene3D" id="1.10.287.990">
    <property type="entry name" value="Fe,Mn superoxide dismutase (SOD) domain"/>
    <property type="match status" value="1"/>
</dbReference>
<organism evidence="11 12">
    <name type="scientific">Campylobacter fetus subsp. testudinum</name>
    <dbReference type="NCBI Taxonomy" id="1507806"/>
    <lineage>
        <taxon>Bacteria</taxon>
        <taxon>Pseudomonadati</taxon>
        <taxon>Campylobacterota</taxon>
        <taxon>Epsilonproteobacteria</taxon>
        <taxon>Campylobacterales</taxon>
        <taxon>Campylobacteraceae</taxon>
        <taxon>Campylobacter</taxon>
    </lineage>
</organism>
<accession>A0AAX0HAK0</accession>
<dbReference type="EC" id="1.15.1.1" evidence="3 8"/>
<sequence length="217" mass="24497">MMELRTLPFNPATNAVVSEETCSYHYGKHHQTYVNNLNNLIKGTDFEGADLFEILTHSEGAIFNNAAQIYNHDFYWDCIAAKTDISDELKAALQSDFADFKSEFLKSATTLFGAGWTWLVYNPNSHKLEIKNTSNAGTPVTEGLIPLLVVDVWEHAYYIDARNARAAYLEKFYENINWDFVSAAYEWAKKEGLSSVKFYIDEIYKGSGCCGGHCGCH</sequence>
<dbReference type="InterPro" id="IPR001189">
    <property type="entry name" value="Mn/Fe_SOD"/>
</dbReference>
<evidence type="ECO:0000313" key="11">
    <source>
        <dbReference type="EMBL" id="OCR90507.1"/>
    </source>
</evidence>
<evidence type="ECO:0000256" key="5">
    <source>
        <dbReference type="ARBA" id="ARBA00023002"/>
    </source>
</evidence>
<dbReference type="PIRSF" id="PIRSF000349">
    <property type="entry name" value="SODismutase"/>
    <property type="match status" value="1"/>
</dbReference>
<keyword evidence="5 8" id="KW-0560">Oxidoreductase</keyword>
<dbReference type="FunFam" id="1.10.287.990:FF:000002">
    <property type="entry name" value="Superoxide dismutase"/>
    <property type="match status" value="1"/>
</dbReference>
<dbReference type="GO" id="GO:0046872">
    <property type="term" value="F:metal ion binding"/>
    <property type="evidence" value="ECO:0007669"/>
    <property type="project" value="UniProtKB-KW"/>
</dbReference>
<feature type="binding site" evidence="7">
    <location>
        <position position="151"/>
    </location>
    <ligand>
        <name>Mn(2+)</name>
        <dbReference type="ChEBI" id="CHEBI:29035"/>
    </ligand>
</feature>
<evidence type="ECO:0000256" key="1">
    <source>
        <dbReference type="ARBA" id="ARBA00008714"/>
    </source>
</evidence>
<dbReference type="PANTHER" id="PTHR42769:SF3">
    <property type="entry name" value="SUPEROXIDE DISMUTASE [FE] 2, CHLOROPLASTIC"/>
    <property type="match status" value="1"/>
</dbReference>
<dbReference type="GO" id="GO:0004784">
    <property type="term" value="F:superoxide dismutase activity"/>
    <property type="evidence" value="ECO:0007669"/>
    <property type="project" value="UniProtKB-EC"/>
</dbReference>
<dbReference type="EMBL" id="LFLK01000005">
    <property type="protein sequence ID" value="OCR90507.1"/>
    <property type="molecule type" value="Genomic_DNA"/>
</dbReference>
<keyword evidence="4 7" id="KW-0479">Metal-binding</keyword>
<dbReference type="Gene3D" id="3.55.40.20">
    <property type="entry name" value="Iron/manganese superoxide dismutase, C-terminal domain"/>
    <property type="match status" value="1"/>
</dbReference>
<dbReference type="Pfam" id="PF02777">
    <property type="entry name" value="Sod_Fe_C"/>
    <property type="match status" value="1"/>
</dbReference>
<evidence type="ECO:0000256" key="3">
    <source>
        <dbReference type="ARBA" id="ARBA00012682"/>
    </source>
</evidence>
<dbReference type="SUPFAM" id="SSF54719">
    <property type="entry name" value="Fe,Mn superoxide dismutase (SOD), C-terminal domain"/>
    <property type="match status" value="1"/>
</dbReference>
<comment type="similarity">
    <text evidence="1 8">Belongs to the iron/manganese superoxide dismutase family.</text>
</comment>
<dbReference type="SUPFAM" id="SSF46609">
    <property type="entry name" value="Fe,Mn superoxide dismutase (SOD), N-terminal domain"/>
    <property type="match status" value="1"/>
</dbReference>
<feature type="binding site" evidence="7">
    <location>
        <position position="25"/>
    </location>
    <ligand>
        <name>Mn(2+)</name>
        <dbReference type="ChEBI" id="CHEBI:29035"/>
    </ligand>
</feature>
<dbReference type="InterPro" id="IPR019831">
    <property type="entry name" value="Mn/Fe_SOD_N"/>
</dbReference>
<dbReference type="InterPro" id="IPR019833">
    <property type="entry name" value="Mn/Fe_SOD_BS"/>
</dbReference>
<reference evidence="11 12" key="1">
    <citation type="journal article" date="2016" name="Genome Biol. Evol.">
        <title>Comparative Genomics of Campylobacter fetus from Reptiles and Mammals Reveals Divergent Evolution in Host-Associated Lineages.</title>
        <authorList>
            <person name="Gilbert M.J."/>
            <person name="Miller W.G."/>
            <person name="Yee E."/>
            <person name="Zomer A.L."/>
            <person name="van der Graaf-van Bloois L."/>
            <person name="Fitzgerald C."/>
            <person name="Forbes K.J."/>
            <person name="Meric G."/>
            <person name="Sheppard S.K."/>
            <person name="Wagenaar J.A."/>
            <person name="Duim B."/>
        </authorList>
    </citation>
    <scope>NUCLEOTIDE SEQUENCE [LARGE SCALE GENOMIC DNA]</scope>
    <source>
        <strain evidence="11 12">12S02225-3</strain>
    </source>
</reference>
<dbReference type="AlphaFoldDB" id="A0AAX0HAK0"/>
<gene>
    <name evidence="11" type="ORF">CFT12S02225_05560</name>
</gene>
<dbReference type="InterPro" id="IPR019832">
    <property type="entry name" value="Mn/Fe_SOD_C"/>
</dbReference>
<comment type="function">
    <text evidence="8">Destroys radicals which are normally produced within the cells and which are toxic to biological systems.</text>
</comment>
<comment type="catalytic activity">
    <reaction evidence="8">
        <text>2 superoxide + 2 H(+) = H2O2 + O2</text>
        <dbReference type="Rhea" id="RHEA:20696"/>
        <dbReference type="ChEBI" id="CHEBI:15378"/>
        <dbReference type="ChEBI" id="CHEBI:15379"/>
        <dbReference type="ChEBI" id="CHEBI:16240"/>
        <dbReference type="ChEBI" id="CHEBI:18421"/>
        <dbReference type="EC" id="1.15.1.1"/>
    </reaction>
</comment>
<evidence type="ECO:0000313" key="12">
    <source>
        <dbReference type="Proteomes" id="UP000093100"/>
    </source>
</evidence>
<dbReference type="Proteomes" id="UP000093100">
    <property type="component" value="Unassembled WGS sequence"/>
</dbReference>
<feature type="domain" description="Manganese/iron superoxide dismutase C-terminal" evidence="10">
    <location>
        <begin position="88"/>
        <end position="183"/>
    </location>
</feature>
<comment type="subunit">
    <text evidence="2">Homodimer.</text>
</comment>
<evidence type="ECO:0000256" key="7">
    <source>
        <dbReference type="PIRSR" id="PIRSR000349-1"/>
    </source>
</evidence>
<feature type="domain" description="Manganese/iron superoxide dismutase N-terminal" evidence="9">
    <location>
        <begin position="3"/>
        <end position="79"/>
    </location>
</feature>
<proteinExistence type="inferred from homology"/>
<name>A0AAX0HAK0_CAMFE</name>
<dbReference type="RefSeq" id="WP_039361604.1">
    <property type="nucleotide sequence ID" value="NZ_CP009226.1"/>
</dbReference>
<evidence type="ECO:0000256" key="4">
    <source>
        <dbReference type="ARBA" id="ARBA00022723"/>
    </source>
</evidence>
<dbReference type="Pfam" id="PF00081">
    <property type="entry name" value="Sod_Fe_N"/>
    <property type="match status" value="1"/>
</dbReference>
<keyword evidence="6" id="KW-0408">Iron</keyword>
<feature type="binding site" evidence="7">
    <location>
        <position position="72"/>
    </location>
    <ligand>
        <name>Mn(2+)</name>
        <dbReference type="ChEBI" id="CHEBI:29035"/>
    </ligand>
</feature>
<evidence type="ECO:0000256" key="6">
    <source>
        <dbReference type="ARBA" id="ARBA00023004"/>
    </source>
</evidence>
<comment type="caution">
    <text evidence="11">The sequence shown here is derived from an EMBL/GenBank/DDBJ whole genome shotgun (WGS) entry which is preliminary data.</text>
</comment>
<dbReference type="InterPro" id="IPR036324">
    <property type="entry name" value="Mn/Fe_SOD_N_sf"/>
</dbReference>
<evidence type="ECO:0000259" key="10">
    <source>
        <dbReference type="Pfam" id="PF02777"/>
    </source>
</evidence>
<dbReference type="KEGG" id="cfp:CR44_00155"/>
<dbReference type="PROSITE" id="PS00088">
    <property type="entry name" value="SOD_MN"/>
    <property type="match status" value="1"/>
</dbReference>
<dbReference type="PRINTS" id="PR01703">
    <property type="entry name" value="MNSODISMTASE"/>
</dbReference>
<dbReference type="PANTHER" id="PTHR42769">
    <property type="entry name" value="SUPEROXIDE DISMUTASE"/>
    <property type="match status" value="1"/>
</dbReference>